<dbReference type="PROSITE" id="PS50261">
    <property type="entry name" value="G_PROTEIN_RECEP_F2_4"/>
    <property type="match status" value="1"/>
</dbReference>
<feature type="transmembrane region" description="Helical" evidence="6">
    <location>
        <begin position="926"/>
        <end position="949"/>
    </location>
</feature>
<feature type="transmembrane region" description="Helical" evidence="6">
    <location>
        <begin position="992"/>
        <end position="1009"/>
    </location>
</feature>
<evidence type="ECO:0000256" key="3">
    <source>
        <dbReference type="ARBA" id="ARBA00022989"/>
    </source>
</evidence>
<dbReference type="Pfam" id="PF01825">
    <property type="entry name" value="GPS"/>
    <property type="match status" value="1"/>
</dbReference>
<dbReference type="GO" id="GO:0007166">
    <property type="term" value="P:cell surface receptor signaling pathway"/>
    <property type="evidence" value="ECO:0007669"/>
    <property type="project" value="InterPro"/>
</dbReference>
<dbReference type="PANTHER" id="PTHR45692:SF1">
    <property type="entry name" value="G-PROTEIN COUPLED RECEPTORS FAMILY 2 PROFILE 2 DOMAIN-CONTAINING PROTEIN"/>
    <property type="match status" value="1"/>
</dbReference>
<feature type="signal peptide" evidence="7">
    <location>
        <begin position="1"/>
        <end position="21"/>
    </location>
</feature>
<name>A0A7M5VCD8_9CNID</name>
<dbReference type="PROSITE" id="PS50221">
    <property type="entry name" value="GAIN_B"/>
    <property type="match status" value="1"/>
</dbReference>
<evidence type="ECO:0000259" key="9">
    <source>
        <dbReference type="PROSITE" id="PS50261"/>
    </source>
</evidence>
<dbReference type="Pfam" id="PF00002">
    <property type="entry name" value="7tm_2"/>
    <property type="match status" value="1"/>
</dbReference>
<keyword evidence="3 6" id="KW-1133">Transmembrane helix</keyword>
<dbReference type="SMART" id="SM00303">
    <property type="entry name" value="GPS"/>
    <property type="match status" value="1"/>
</dbReference>
<protein>
    <submittedName>
        <fullName evidence="10">Uncharacterized protein</fullName>
    </submittedName>
</protein>
<dbReference type="InterPro" id="IPR046338">
    <property type="entry name" value="GAIN_dom_sf"/>
</dbReference>
<evidence type="ECO:0000259" key="8">
    <source>
        <dbReference type="PROSITE" id="PS50221"/>
    </source>
</evidence>
<feature type="transmembrane region" description="Helical" evidence="6">
    <location>
        <begin position="1118"/>
        <end position="1140"/>
    </location>
</feature>
<feature type="transmembrane region" description="Helical" evidence="6">
    <location>
        <begin position="1146"/>
        <end position="1167"/>
    </location>
</feature>
<dbReference type="GO" id="GO:0016020">
    <property type="term" value="C:membrane"/>
    <property type="evidence" value="ECO:0007669"/>
    <property type="project" value="UniProtKB-SubCell"/>
</dbReference>
<feature type="transmembrane region" description="Helical" evidence="6">
    <location>
        <begin position="1068"/>
        <end position="1097"/>
    </location>
</feature>
<evidence type="ECO:0000313" key="10">
    <source>
        <dbReference type="EnsemblMetazoa" id="CLYHEMP008417.1"/>
    </source>
</evidence>
<dbReference type="PANTHER" id="PTHR45692">
    <property type="entry name" value="G_PROTEIN_RECEP_F2_4 DOMAIN-CONTAINING PROTEIN"/>
    <property type="match status" value="1"/>
</dbReference>
<dbReference type="Gene3D" id="2.60.220.50">
    <property type="match status" value="1"/>
</dbReference>
<sequence length="1285" mass="146429">MCGRLLLCLSIISILLGCAQGNNTIHNRTITNNLPTKYNILWFDELIPLLPADQKPTKWSVTSMEYQNPQKTMKTVSARNLQCSNKQTQQLLCIDQNLNYIQTSPKFNQQTAINGSLIIVKFEIETVPKSGIYINPPVTRKLEVHFTIATPCLAVQHLNNIQCLPEFKSLSATDYKPEIQTIFFKIQVLKHAGESIVLDTLTIRNVGHKSIPFNFTIYHLDKIFYTSKVITSLESNVNLNTFVQSSPTEFAVKIYPDISQFYISLFKYYNVQDFCQKPYCYTKSQQLRLASEECTIDVGTQASRLLQERYQSCHDTSSKLTHTLKPGGDLYLVSISLLKTSYTIQCNYPDTFLPYSVSIEYRTSLGSYKRLSDSKKIFSTTSYDSFAMHRCRVQFPKTNLDTIYSEPFLLSLKDVFKGFLRVRIKVADLPKGSTMKIFTEQNILQHITRLYTNVNLLNIQIKYTDSRIQQLSGTGYNYYVIDMVLLLTKATAELQNMSYVDWVKDLEQKLSNAKKDQTFNQHLYGWEIRTPFTCRAVIEEYHGKSYRWPLTGTDQSITIMCPTSNKGSAVASCILDKDKEYGRFTSFDYKGCVADLASTITPLLTEQTPQSQNWTEILEVLVKKNMTIENANETMTTVVKRSAQTGGPPTGPYEINHVVTLSEMFLPFIPRIANSENLVFEVIDLLLGEPRTLLEQSQEMFGTSERLVDLIGSLGETVSTNQYLRQSSANQISFNRTNFALIGQSINVSHPPNEMIFTTGLEDNLVTMQRSNGQLGENSIASIDLPREVFSKMVLDRGFEEVTLVSVGYRESKLFSRLNKSNQDFHINSCVMSAEFRHQKIDRLQVPVILKFRTSKMDMIDGSKHLVCSFWNETTQRWSNNGMSSEASQTRDKNFTTCQSTHLTNFAVFLRGSKPIEEEHETALTYISYIGLGISVCGDLLTILTFAIFPTLRENAQPKILINLCLALILMSVTFVYSGFRLTDDPTECKGIAFLMQYFLLTVFSWSLVEAFHTSRGIISPLKVKINSFLWKTSLVAWGTPLIYTGIMFTIFYEQYGIGQMCFMEPSLALYIGIILPVCLALFINVVALCFIMRALTKKKAIKRNMSKEERNQALHRLRIILIFCCIFSLTWLTGIPMLFTSDILFQYAFCIINSLQGCYIFITYCLRNKTVLKYWKMFLSGKSIRQIQIDIKHTSYQLNTKSQHRKISNMTSTQSNRFSQLQLTPQSNRISTATPNGRKISTILPPCSQSPPNRKISDISVFMSSSPPHRKISHLNSGPYHITP</sequence>
<dbReference type="EnsemblMetazoa" id="CLYHEMT008417.1">
    <property type="protein sequence ID" value="CLYHEMP008417.1"/>
    <property type="gene ID" value="CLYHEMG008417"/>
</dbReference>
<dbReference type="SUPFAM" id="SSF81321">
    <property type="entry name" value="Family A G protein-coupled receptor-like"/>
    <property type="match status" value="1"/>
</dbReference>
<keyword evidence="7" id="KW-0732">Signal</keyword>
<feature type="chain" id="PRO_5029521135" evidence="7">
    <location>
        <begin position="22"/>
        <end position="1285"/>
    </location>
</feature>
<feature type="transmembrane region" description="Helical" evidence="6">
    <location>
        <begin position="961"/>
        <end position="980"/>
    </location>
</feature>
<dbReference type="GO" id="GO:0004930">
    <property type="term" value="F:G protein-coupled receptor activity"/>
    <property type="evidence" value="ECO:0007669"/>
    <property type="project" value="InterPro"/>
</dbReference>
<keyword evidence="5" id="KW-1015">Disulfide bond</keyword>
<keyword evidence="2 6" id="KW-0812">Transmembrane</keyword>
<accession>A0A7M5VCD8</accession>
<organism evidence="10 11">
    <name type="scientific">Clytia hemisphaerica</name>
    <dbReference type="NCBI Taxonomy" id="252671"/>
    <lineage>
        <taxon>Eukaryota</taxon>
        <taxon>Metazoa</taxon>
        <taxon>Cnidaria</taxon>
        <taxon>Hydrozoa</taxon>
        <taxon>Hydroidolina</taxon>
        <taxon>Leptothecata</taxon>
        <taxon>Obeliida</taxon>
        <taxon>Clytiidae</taxon>
        <taxon>Clytia</taxon>
    </lineage>
</organism>
<dbReference type="OrthoDB" id="283575at2759"/>
<dbReference type="InterPro" id="IPR000832">
    <property type="entry name" value="GPCR_2_secretin-like"/>
</dbReference>
<dbReference type="Gene3D" id="1.20.1070.10">
    <property type="entry name" value="Rhodopsin 7-helix transmembrane proteins"/>
    <property type="match status" value="1"/>
</dbReference>
<dbReference type="RefSeq" id="XP_066925019.1">
    <property type="nucleotide sequence ID" value="XM_067068918.1"/>
</dbReference>
<dbReference type="GeneID" id="136812423"/>
<evidence type="ECO:0000256" key="7">
    <source>
        <dbReference type="SAM" id="SignalP"/>
    </source>
</evidence>
<dbReference type="InterPro" id="IPR057244">
    <property type="entry name" value="GAIN_B"/>
</dbReference>
<dbReference type="PRINTS" id="PR00249">
    <property type="entry name" value="GPCRSECRETIN"/>
</dbReference>
<feature type="transmembrane region" description="Helical" evidence="6">
    <location>
        <begin position="1029"/>
        <end position="1053"/>
    </location>
</feature>
<feature type="domain" description="GAIN-B" evidence="8">
    <location>
        <begin position="755"/>
        <end position="916"/>
    </location>
</feature>
<evidence type="ECO:0000256" key="1">
    <source>
        <dbReference type="ARBA" id="ARBA00004141"/>
    </source>
</evidence>
<feature type="domain" description="G-protein coupled receptors family 2 profile 2" evidence="9">
    <location>
        <begin position="924"/>
        <end position="1169"/>
    </location>
</feature>
<comment type="subcellular location">
    <subcellularLocation>
        <location evidence="1">Membrane</location>
        <topology evidence="1">Multi-pass membrane protein</topology>
    </subcellularLocation>
</comment>
<evidence type="ECO:0000256" key="4">
    <source>
        <dbReference type="ARBA" id="ARBA00023136"/>
    </source>
</evidence>
<proteinExistence type="predicted"/>
<dbReference type="InterPro" id="IPR000203">
    <property type="entry name" value="GPS"/>
</dbReference>
<dbReference type="CDD" id="cd15040">
    <property type="entry name" value="7tmB2_Adhesion"/>
    <property type="match status" value="1"/>
</dbReference>
<evidence type="ECO:0000313" key="11">
    <source>
        <dbReference type="Proteomes" id="UP000594262"/>
    </source>
</evidence>
<reference evidence="10" key="1">
    <citation type="submission" date="2021-01" db="UniProtKB">
        <authorList>
            <consortium name="EnsemblMetazoa"/>
        </authorList>
    </citation>
    <scope>IDENTIFICATION</scope>
</reference>
<dbReference type="InterPro" id="IPR017981">
    <property type="entry name" value="GPCR_2-like_7TM"/>
</dbReference>
<evidence type="ECO:0000256" key="5">
    <source>
        <dbReference type="ARBA" id="ARBA00023157"/>
    </source>
</evidence>
<keyword evidence="4 6" id="KW-0472">Membrane</keyword>
<keyword evidence="11" id="KW-1185">Reference proteome</keyword>
<dbReference type="Proteomes" id="UP000594262">
    <property type="component" value="Unplaced"/>
</dbReference>
<evidence type="ECO:0000256" key="6">
    <source>
        <dbReference type="SAM" id="Phobius"/>
    </source>
</evidence>
<evidence type="ECO:0000256" key="2">
    <source>
        <dbReference type="ARBA" id="ARBA00022692"/>
    </source>
</evidence>
<dbReference type="PROSITE" id="PS51257">
    <property type="entry name" value="PROKAR_LIPOPROTEIN"/>
    <property type="match status" value="1"/>
</dbReference>